<dbReference type="InterPro" id="IPR036691">
    <property type="entry name" value="Endo/exonu/phosph_ase_sf"/>
</dbReference>
<feature type="region of interest" description="Disordered" evidence="1">
    <location>
        <begin position="656"/>
        <end position="693"/>
    </location>
</feature>
<name>A0A0D0UZA3_9TREE</name>
<dbReference type="SUPFAM" id="SSF56219">
    <property type="entry name" value="DNase I-like"/>
    <property type="match status" value="1"/>
</dbReference>
<feature type="compositionally biased region" description="Polar residues" evidence="1">
    <location>
        <begin position="904"/>
        <end position="919"/>
    </location>
</feature>
<dbReference type="GO" id="GO:0004439">
    <property type="term" value="F:phosphatidylinositol-4,5-bisphosphate 5-phosphatase activity"/>
    <property type="evidence" value="ECO:0007669"/>
    <property type="project" value="TreeGrafter"/>
</dbReference>
<feature type="compositionally biased region" description="Polar residues" evidence="1">
    <location>
        <begin position="367"/>
        <end position="382"/>
    </location>
</feature>
<feature type="region of interest" description="Disordered" evidence="1">
    <location>
        <begin position="279"/>
        <end position="434"/>
    </location>
</feature>
<feature type="compositionally biased region" description="Polar residues" evidence="1">
    <location>
        <begin position="1334"/>
        <end position="1343"/>
    </location>
</feature>
<feature type="compositionally biased region" description="Basic and acidic residues" evidence="1">
    <location>
        <begin position="747"/>
        <end position="760"/>
    </location>
</feature>
<feature type="region of interest" description="Disordered" evidence="1">
    <location>
        <begin position="828"/>
        <end position="978"/>
    </location>
</feature>
<feature type="compositionally biased region" description="Low complexity" evidence="1">
    <location>
        <begin position="1320"/>
        <end position="1333"/>
    </location>
</feature>
<evidence type="ECO:0000256" key="1">
    <source>
        <dbReference type="SAM" id="MobiDB-lite"/>
    </source>
</evidence>
<dbReference type="PANTHER" id="PTHR11200:SF275">
    <property type="entry name" value="LD06095P"/>
    <property type="match status" value="1"/>
</dbReference>
<feature type="compositionally biased region" description="Basic and acidic residues" evidence="1">
    <location>
        <begin position="1380"/>
        <end position="1393"/>
    </location>
</feature>
<sequence length="1444" mass="158583">MPRLLQAFAHHKHISPSDSLSHQDYDAPMQDPNRLRSRLHALFHSRDDYPENEAVQASQQQPVIQVTDNEEGSGDGHDISRSMSFPLSNGTEVEGTAIVVPPKPQREAIKVLVVTWNMGDALPKGDLSVLLGRVPPYKPPQSPTTGLPSLPIENAHPYHIVVIAGQECPTPSGAPRGLGGGLIKGVTLRHKKEIKEKKEKETKEKDKEAKEETIDLEKDIEDVPGTKSPEIGDDDERLRATSPMTPHSPFLHRLSPAAKGWSQMLDDYLCGPNYRHNVPHSLPSSNPTSSRDSPVPPHKPNGQSPLPSPQLSAIPRSSSTPPTPSSPIPIPAPVPASLAKVAAANSSGNISGPHGPSHLKPPPSPLAATSRSSIELGSNAFINSSSDDSEDNDGEDATAAGPSYIGLAGGDNNSNKKLMQQKPKAMSSPSKQKLRRPEIVIPTKETKNDDQGMYVHVAKERLLGMYFSLYVYKGAEHLIQELDKDFVTTGLAGGRFGNKGGIGISLKFADHRFLFVNSHLAAHTDRQAARLANIAKIKSELRLDCFLPKDDSRAQAEDITDRFDTVFWCGDLNFRLELSRLHADWLIEQKKYDEALMWDQLKMVMADPEKNPFPGFEEGPINFPCTFKYDVWKSVRATNREMRRILKRRKSSASAASVDIDPSVSSSHPAAVAGGRSGGRKIGGHQKSLSGVPEADAIEEMGEKAGEEASASASVPLGEMTICQGSSSTPPGQETDRPDQARPSSRSGDRSDEEDYRRQSFESSRYTSGVASTVYTDMDEDDSDADSEPRPHFHHNHHYHPRRHQHNAFESALKEKTRHLLGLVKMDGILTGSPGRRNNNHNDNKIGRRVSRRKRGESTGTARREKHEEEQDRNEYESRRTSISSFASTNFGTEYTGEPDNGRMSVSSYRSIRNPTASSQDDHLGIPFKTDRSVTSHGSTSPTNYTADSTKPPFTRRLSGMRRTSSSKSVHRELEEGEELDNDLDIDRREGVYDSSKKQRVPSWCDRVLWRAHITPDPPSPPLEPVNEDHDFLLNHDRPLSRISTAFSNLGGHFRLPMGRSSTRESSLLVPTTTGSGKKLEHAIKESNEDDDLGREVDKALRFGADRNMSDTIVSSPPESPDLRHMAIESESGLIPAPRQASSLEKEKELLPVSTSTPRMSPDKAGSESTTQMTHSTSDPAKRKLSFDPTSSSSLNGISSSSTGQSPHTDRIKSVAARPRSNSDNTGDQGVEQEKEKEKKKGRVSDGIVGVLATPTKTGTKSGIMRRGSGANSENKSHSRTDSPVRASTLQPLPCPQTDSAPDTAETPPPSGSNPPIPPIHSRSYTPSRPTSTNMESNPSFQPLTHAATLAGPTPTVSNRREHDKNTFMRFLRDLPGWLHRSDRSTEGEKDKEEAGEELNQEEKRWRKGEVRCLYYGTVDDAGMRLLEGRSDHRPAIFAGAVYI</sequence>
<feature type="compositionally biased region" description="Basic residues" evidence="1">
    <location>
        <begin position="792"/>
        <end position="806"/>
    </location>
</feature>
<feature type="compositionally biased region" description="Polar residues" evidence="1">
    <location>
        <begin position="723"/>
        <end position="732"/>
    </location>
</feature>
<feature type="region of interest" description="Disordered" evidence="1">
    <location>
        <begin position="1058"/>
        <end position="1363"/>
    </location>
</feature>
<feature type="compositionally biased region" description="Polar residues" evidence="1">
    <location>
        <begin position="301"/>
        <end position="311"/>
    </location>
</feature>
<feature type="compositionally biased region" description="Polar residues" evidence="1">
    <location>
        <begin position="761"/>
        <end position="775"/>
    </location>
</feature>
<feature type="compositionally biased region" description="Acidic residues" evidence="1">
    <location>
        <begin position="387"/>
        <end position="396"/>
    </location>
</feature>
<feature type="compositionally biased region" description="Basic and acidic residues" evidence="1">
    <location>
        <begin position="862"/>
        <end position="880"/>
    </location>
</feature>
<gene>
    <name evidence="3" type="ORF">I313_06005</name>
</gene>
<keyword evidence="4" id="KW-1185">Reference proteome</keyword>
<feature type="compositionally biased region" description="Polar residues" evidence="1">
    <location>
        <begin position="1286"/>
        <end position="1301"/>
    </location>
</feature>
<dbReference type="InterPro" id="IPR046985">
    <property type="entry name" value="IP5"/>
</dbReference>
<dbReference type="PANTHER" id="PTHR11200">
    <property type="entry name" value="INOSITOL 5-PHOSPHATASE"/>
    <property type="match status" value="1"/>
</dbReference>
<feature type="compositionally biased region" description="Basic and acidic residues" evidence="1">
    <location>
        <begin position="1078"/>
        <end position="1087"/>
    </location>
</feature>
<dbReference type="InterPro" id="IPR000300">
    <property type="entry name" value="IPPc"/>
</dbReference>
<evidence type="ECO:0000259" key="2">
    <source>
        <dbReference type="SMART" id="SM00128"/>
    </source>
</evidence>
<feature type="compositionally biased region" description="Basic and acidic residues" evidence="1">
    <location>
        <begin position="194"/>
        <end position="217"/>
    </location>
</feature>
<evidence type="ECO:0000313" key="3">
    <source>
        <dbReference type="EMBL" id="KIR38010.1"/>
    </source>
</evidence>
<feature type="compositionally biased region" description="Polar residues" evidence="1">
    <location>
        <begin position="282"/>
        <end position="292"/>
    </location>
</feature>
<feature type="compositionally biased region" description="Low complexity" evidence="1">
    <location>
        <begin position="1191"/>
        <end position="1206"/>
    </location>
</feature>
<feature type="compositionally biased region" description="Acidic residues" evidence="1">
    <location>
        <begin position="777"/>
        <end position="786"/>
    </location>
</feature>
<dbReference type="Pfam" id="PF22669">
    <property type="entry name" value="Exo_endo_phos2"/>
    <property type="match status" value="1"/>
</dbReference>
<feature type="compositionally biased region" description="Low complexity" evidence="1">
    <location>
        <begin position="656"/>
        <end position="674"/>
    </location>
</feature>
<protein>
    <recommendedName>
        <fullName evidence="2">Inositol polyphosphate-related phosphatase domain-containing protein</fullName>
    </recommendedName>
</protein>
<organism evidence="3 4">
    <name type="scientific">Cryptococcus deuterogattii Ram5</name>
    <dbReference type="NCBI Taxonomy" id="1296110"/>
    <lineage>
        <taxon>Eukaryota</taxon>
        <taxon>Fungi</taxon>
        <taxon>Dikarya</taxon>
        <taxon>Basidiomycota</taxon>
        <taxon>Agaricomycotina</taxon>
        <taxon>Tremellomycetes</taxon>
        <taxon>Tremellales</taxon>
        <taxon>Cryptococcaceae</taxon>
        <taxon>Cryptococcus</taxon>
        <taxon>Cryptococcus gattii species complex</taxon>
    </lineage>
</organism>
<reference evidence="3 4" key="1">
    <citation type="submission" date="2015-01" db="EMBL/GenBank/DDBJ databases">
        <title>The Genome Sequence of Cryptococcus gattii Ram5.</title>
        <authorList>
            <consortium name="The Broad Institute Genomics Platform"/>
            <person name="Cuomo C."/>
            <person name="Litvintseva A."/>
            <person name="Chen Y."/>
            <person name="Heitman J."/>
            <person name="Sun S."/>
            <person name="Springer D."/>
            <person name="Dromer F."/>
            <person name="Young S."/>
            <person name="Zeng Q."/>
            <person name="Gargeya S."/>
            <person name="Abouelleil A."/>
            <person name="Alvarado L."/>
            <person name="Chapman S.B."/>
            <person name="Gainer-Dewar J."/>
            <person name="Goldberg J."/>
            <person name="Griggs A."/>
            <person name="Gujja S."/>
            <person name="Hansen M."/>
            <person name="Howarth C."/>
            <person name="Imamovic A."/>
            <person name="Larimer J."/>
            <person name="Murphy C."/>
            <person name="Naylor J."/>
            <person name="Pearson M."/>
            <person name="Priest M."/>
            <person name="Roberts A."/>
            <person name="Saif S."/>
            <person name="Shea T."/>
            <person name="Sykes S."/>
            <person name="Wortman J."/>
            <person name="Nusbaum C."/>
            <person name="Birren B."/>
        </authorList>
    </citation>
    <scope>NUCLEOTIDE SEQUENCE [LARGE SCALE GENOMIC DNA]</scope>
    <source>
        <strain evidence="3 4">Ram5</strain>
    </source>
</reference>
<accession>A0A0D0UZA3</accession>
<evidence type="ECO:0000313" key="4">
    <source>
        <dbReference type="Proteomes" id="UP000053392"/>
    </source>
</evidence>
<feature type="compositionally biased region" description="Polar residues" evidence="1">
    <location>
        <begin position="935"/>
        <end position="949"/>
    </location>
</feature>
<feature type="compositionally biased region" description="Polar residues" evidence="1">
    <location>
        <begin position="1060"/>
        <end position="1076"/>
    </location>
</feature>
<dbReference type="Gene3D" id="3.60.10.10">
    <property type="entry name" value="Endonuclease/exonuclease/phosphatase"/>
    <property type="match status" value="2"/>
</dbReference>
<feature type="compositionally biased region" description="Pro residues" evidence="1">
    <location>
        <begin position="1307"/>
        <end position="1319"/>
    </location>
</feature>
<dbReference type="HOGENOM" id="CLU_253644_0_0_1"/>
<dbReference type="EMBL" id="KN847912">
    <property type="protein sequence ID" value="KIR38010.1"/>
    <property type="molecule type" value="Genomic_DNA"/>
</dbReference>
<feature type="region of interest" description="Disordered" evidence="1">
    <location>
        <begin position="1380"/>
        <end position="1403"/>
    </location>
</feature>
<feature type="compositionally biased region" description="Polar residues" evidence="1">
    <location>
        <begin position="1167"/>
        <end position="1179"/>
    </location>
</feature>
<proteinExistence type="predicted"/>
<dbReference type="Proteomes" id="UP000053392">
    <property type="component" value="Unassembled WGS sequence"/>
</dbReference>
<feature type="compositionally biased region" description="Basic and acidic residues" evidence="1">
    <location>
        <begin position="1094"/>
        <end position="1109"/>
    </location>
</feature>
<dbReference type="SMART" id="SM00128">
    <property type="entry name" value="IPPc"/>
    <property type="match status" value="1"/>
</dbReference>
<dbReference type="GO" id="GO:0046856">
    <property type="term" value="P:phosphatidylinositol dephosphorylation"/>
    <property type="evidence" value="ECO:0007669"/>
    <property type="project" value="InterPro"/>
</dbReference>
<dbReference type="FunFam" id="3.60.10.10:FF:000106">
    <property type="entry name" value="Unplaced genomic scaffold supercont1.219, whole genome shotgun sequence"/>
    <property type="match status" value="1"/>
</dbReference>
<feature type="compositionally biased region" description="Pro residues" evidence="1">
    <location>
        <begin position="321"/>
        <end position="334"/>
    </location>
</feature>
<feature type="compositionally biased region" description="Basic and acidic residues" evidence="1">
    <location>
        <begin position="920"/>
        <end position="934"/>
    </location>
</feature>
<dbReference type="OrthoDB" id="405996at2759"/>
<feature type="compositionally biased region" description="Polar residues" evidence="1">
    <location>
        <begin position="881"/>
        <end position="893"/>
    </location>
</feature>
<feature type="domain" description="Inositol polyphosphate-related phosphatase" evidence="2">
    <location>
        <begin position="408"/>
        <end position="683"/>
    </location>
</feature>
<feature type="region of interest" description="Disordered" evidence="1">
    <location>
        <begin position="721"/>
        <end position="807"/>
    </location>
</feature>
<feature type="region of interest" description="Disordered" evidence="1">
    <location>
        <begin position="194"/>
        <end position="251"/>
    </location>
</feature>